<comment type="catalytic activity">
    <reaction evidence="7">
        <text>L-threonyl-[protein] + ATP = O-phospho-L-threonyl-[protein] + ADP + H(+)</text>
        <dbReference type="Rhea" id="RHEA:46608"/>
        <dbReference type="Rhea" id="RHEA-COMP:11060"/>
        <dbReference type="Rhea" id="RHEA-COMP:11605"/>
        <dbReference type="ChEBI" id="CHEBI:15378"/>
        <dbReference type="ChEBI" id="CHEBI:30013"/>
        <dbReference type="ChEBI" id="CHEBI:30616"/>
        <dbReference type="ChEBI" id="CHEBI:61977"/>
        <dbReference type="ChEBI" id="CHEBI:456216"/>
        <dbReference type="EC" id="2.7.11.1"/>
    </reaction>
</comment>
<dbReference type="InterPro" id="IPR017441">
    <property type="entry name" value="Protein_kinase_ATP_BS"/>
</dbReference>
<dbReference type="CDD" id="cd08215">
    <property type="entry name" value="STKc_Nek"/>
    <property type="match status" value="1"/>
</dbReference>
<evidence type="ECO:0000256" key="4">
    <source>
        <dbReference type="ARBA" id="ARBA00022741"/>
    </source>
</evidence>
<keyword evidence="6 9" id="KW-0067">ATP-binding</keyword>
<keyword evidence="14" id="KW-1185">Reference proteome</keyword>
<dbReference type="PROSITE" id="PS00107">
    <property type="entry name" value="PROTEIN_KINASE_ATP"/>
    <property type="match status" value="1"/>
</dbReference>
<dbReference type="InterPro" id="IPR008271">
    <property type="entry name" value="Ser/Thr_kinase_AS"/>
</dbReference>
<dbReference type="InterPro" id="IPR051131">
    <property type="entry name" value="NEK_Ser/Thr_kinase_NIMA"/>
</dbReference>
<dbReference type="PROSITE" id="PS00108">
    <property type="entry name" value="PROTEIN_KINASE_ST"/>
    <property type="match status" value="1"/>
</dbReference>
<name>A0ABP0LDW3_9DINO</name>
<feature type="compositionally biased region" description="Polar residues" evidence="11">
    <location>
        <begin position="703"/>
        <end position="720"/>
    </location>
</feature>
<dbReference type="PANTHER" id="PTHR44899:SF3">
    <property type="entry name" value="SERINE_THREONINE-PROTEIN KINASE NEK1"/>
    <property type="match status" value="1"/>
</dbReference>
<keyword evidence="4 9" id="KW-0547">Nucleotide-binding</keyword>
<feature type="region of interest" description="Disordered" evidence="11">
    <location>
        <begin position="1"/>
        <end position="75"/>
    </location>
</feature>
<dbReference type="SMART" id="SM00220">
    <property type="entry name" value="S_TKc"/>
    <property type="match status" value="1"/>
</dbReference>
<evidence type="ECO:0000313" key="13">
    <source>
        <dbReference type="EMBL" id="CAK9037345.1"/>
    </source>
</evidence>
<evidence type="ECO:0000256" key="2">
    <source>
        <dbReference type="ARBA" id="ARBA00022527"/>
    </source>
</evidence>
<keyword evidence="2" id="KW-0723">Serine/threonine-protein kinase</keyword>
<keyword evidence="3" id="KW-0808">Transferase</keyword>
<feature type="region of interest" description="Disordered" evidence="11">
    <location>
        <begin position="178"/>
        <end position="238"/>
    </location>
</feature>
<comment type="catalytic activity">
    <reaction evidence="8">
        <text>L-seryl-[protein] + ATP = O-phospho-L-seryl-[protein] + ADP + H(+)</text>
        <dbReference type="Rhea" id="RHEA:17989"/>
        <dbReference type="Rhea" id="RHEA-COMP:9863"/>
        <dbReference type="Rhea" id="RHEA-COMP:11604"/>
        <dbReference type="ChEBI" id="CHEBI:15378"/>
        <dbReference type="ChEBI" id="CHEBI:29999"/>
        <dbReference type="ChEBI" id="CHEBI:30616"/>
        <dbReference type="ChEBI" id="CHEBI:83421"/>
        <dbReference type="ChEBI" id="CHEBI:456216"/>
        <dbReference type="EC" id="2.7.11.1"/>
    </reaction>
</comment>
<organism evidence="13 14">
    <name type="scientific">Durusdinium trenchii</name>
    <dbReference type="NCBI Taxonomy" id="1381693"/>
    <lineage>
        <taxon>Eukaryota</taxon>
        <taxon>Sar</taxon>
        <taxon>Alveolata</taxon>
        <taxon>Dinophyceae</taxon>
        <taxon>Suessiales</taxon>
        <taxon>Symbiodiniaceae</taxon>
        <taxon>Durusdinium</taxon>
    </lineage>
</organism>
<evidence type="ECO:0000256" key="5">
    <source>
        <dbReference type="ARBA" id="ARBA00022777"/>
    </source>
</evidence>
<proteinExistence type="predicted"/>
<dbReference type="EMBL" id="CAXAMM010015851">
    <property type="protein sequence ID" value="CAK9037345.1"/>
    <property type="molecule type" value="Genomic_DNA"/>
</dbReference>
<dbReference type="Pfam" id="PF00069">
    <property type="entry name" value="Pkinase"/>
    <property type="match status" value="1"/>
</dbReference>
<feature type="compositionally biased region" description="Low complexity" evidence="11">
    <location>
        <begin position="126"/>
        <end position="139"/>
    </location>
</feature>
<sequence>MRRRRRSGKGAGEVVVSMRNAAEKNRRRRQGGEQEEDLEELVKEGARSPGRLRKAGRRAAGGEQPLLGLGEEEDGVEELDSIEMLVHGFDGVDGERGGEDALQGVQQLQPFKGTPVRNRHRGLEVSPESISSSSSSDSSGSGGYGDENDPGDILRGRHVHRQGLGDIAGDDESLLMASGQTDKENQPISRRTGGVAESMPFAFQDADTDDTRQNSSKEGVLRDLTPPPPPDSQHHLQHEQGAMLVEREIPVKGYETIEQIGSGTYGKVYKVREKGNTSGDVFVLKQVPLNGLSKSEQEETINEAQLMISIEDHENIVKHYVSFIESDCLNMVMEFCGGGDLSRMIKENRENGKRFGEDFIWQVLIQVSSALHHLHAHRILHRDIKPENIFLDEHCEVKVGDLGLGRLLSSQSKFAHSTVGTPLYFSPELCEEALYDERSDIWALGCLVYQMATLRPPFLASNQLALAKKIVSDQVRPISNKYSTDLHFLVHKMLEKDPQQRPDTNQILAYGPVRIHMMKAKLNSREREIAQQFRTREKQLEDQVELLKKKLGACEQEMHHMRESYESVIAQVKESEEHANQYASELESELFRARQEPTQHLAPTATPGNLHDPAPRDREPQQKSVVPKPKPTPKSARGALPVSFKTPSMTSRKSRMGQGDKSGSMTVDPGKKAAAHRARSAKANRNARKAQSAGGERIRTQARLKNTQNHNQLPSRNFSKTPVKLRYEDTSVDKENKSRSSAAKNKTLSPLRKNLGPARRVPSSFVTSDAEEEEEEE</sequence>
<feature type="region of interest" description="Disordered" evidence="11">
    <location>
        <begin position="600"/>
        <end position="777"/>
    </location>
</feature>
<feature type="region of interest" description="Disordered" evidence="11">
    <location>
        <begin position="107"/>
        <end position="156"/>
    </location>
</feature>
<keyword evidence="5 13" id="KW-0418">Kinase</keyword>
<feature type="compositionally biased region" description="Polar residues" evidence="11">
    <location>
        <begin position="739"/>
        <end position="748"/>
    </location>
</feature>
<gene>
    <name evidence="13" type="ORF">SCF082_LOCUS22106</name>
</gene>
<dbReference type="InterPro" id="IPR011009">
    <property type="entry name" value="Kinase-like_dom_sf"/>
</dbReference>
<reference evidence="13 14" key="1">
    <citation type="submission" date="2024-02" db="EMBL/GenBank/DDBJ databases">
        <authorList>
            <person name="Chen Y."/>
            <person name="Shah S."/>
            <person name="Dougan E. K."/>
            <person name="Thang M."/>
            <person name="Chan C."/>
        </authorList>
    </citation>
    <scope>NUCLEOTIDE SEQUENCE [LARGE SCALE GENOMIC DNA]</scope>
</reference>
<dbReference type="GO" id="GO:0016301">
    <property type="term" value="F:kinase activity"/>
    <property type="evidence" value="ECO:0007669"/>
    <property type="project" value="UniProtKB-KW"/>
</dbReference>
<dbReference type="PROSITE" id="PS50011">
    <property type="entry name" value="PROTEIN_KINASE_DOM"/>
    <property type="match status" value="1"/>
</dbReference>
<dbReference type="Gene3D" id="3.30.200.20">
    <property type="entry name" value="Phosphorylase Kinase, domain 1"/>
    <property type="match status" value="1"/>
</dbReference>
<dbReference type="PANTHER" id="PTHR44899">
    <property type="entry name" value="CAMK FAMILY PROTEIN KINASE"/>
    <property type="match status" value="1"/>
</dbReference>
<evidence type="ECO:0000256" key="10">
    <source>
        <dbReference type="SAM" id="Coils"/>
    </source>
</evidence>
<evidence type="ECO:0000256" key="6">
    <source>
        <dbReference type="ARBA" id="ARBA00022840"/>
    </source>
</evidence>
<evidence type="ECO:0000259" key="12">
    <source>
        <dbReference type="PROSITE" id="PS50011"/>
    </source>
</evidence>
<feature type="coiled-coil region" evidence="10">
    <location>
        <begin position="530"/>
        <end position="557"/>
    </location>
</feature>
<comment type="caution">
    <text evidence="13">The sequence shown here is derived from an EMBL/GenBank/DDBJ whole genome shotgun (WGS) entry which is preliminary data.</text>
</comment>
<dbReference type="SUPFAM" id="SSF56112">
    <property type="entry name" value="Protein kinase-like (PK-like)"/>
    <property type="match status" value="1"/>
</dbReference>
<dbReference type="EC" id="2.7.11.1" evidence="1"/>
<dbReference type="InterPro" id="IPR000719">
    <property type="entry name" value="Prot_kinase_dom"/>
</dbReference>
<keyword evidence="10" id="KW-0175">Coiled coil</keyword>
<feature type="compositionally biased region" description="Basic residues" evidence="11">
    <location>
        <begin position="673"/>
        <end position="688"/>
    </location>
</feature>
<feature type="binding site" evidence="9">
    <location>
        <position position="285"/>
    </location>
    <ligand>
        <name>ATP</name>
        <dbReference type="ChEBI" id="CHEBI:30616"/>
    </ligand>
</feature>
<feature type="domain" description="Protein kinase" evidence="12">
    <location>
        <begin position="254"/>
        <end position="519"/>
    </location>
</feature>
<evidence type="ECO:0000256" key="1">
    <source>
        <dbReference type="ARBA" id="ARBA00012513"/>
    </source>
</evidence>
<evidence type="ECO:0000256" key="8">
    <source>
        <dbReference type="ARBA" id="ARBA00048679"/>
    </source>
</evidence>
<evidence type="ECO:0000313" key="14">
    <source>
        <dbReference type="Proteomes" id="UP001642464"/>
    </source>
</evidence>
<evidence type="ECO:0000256" key="7">
    <source>
        <dbReference type="ARBA" id="ARBA00047899"/>
    </source>
</evidence>
<protein>
    <recommendedName>
        <fullName evidence="1">non-specific serine/threonine protein kinase</fullName>
        <ecNumber evidence="1">2.7.11.1</ecNumber>
    </recommendedName>
</protein>
<evidence type="ECO:0000256" key="11">
    <source>
        <dbReference type="SAM" id="MobiDB-lite"/>
    </source>
</evidence>
<evidence type="ECO:0000256" key="3">
    <source>
        <dbReference type="ARBA" id="ARBA00022679"/>
    </source>
</evidence>
<feature type="compositionally biased region" description="Basic and acidic residues" evidence="11">
    <location>
        <begin position="725"/>
        <end position="738"/>
    </location>
</feature>
<dbReference type="Gene3D" id="1.10.510.10">
    <property type="entry name" value="Transferase(Phosphotransferase) domain 1"/>
    <property type="match status" value="1"/>
</dbReference>
<accession>A0ABP0LDW3</accession>
<dbReference type="Proteomes" id="UP001642464">
    <property type="component" value="Unassembled WGS sequence"/>
</dbReference>
<evidence type="ECO:0000256" key="9">
    <source>
        <dbReference type="PROSITE-ProRule" id="PRU10141"/>
    </source>
</evidence>